<dbReference type="EMBL" id="JZKH01000041">
    <property type="protein sequence ID" value="KJS60551.1"/>
    <property type="molecule type" value="Genomic_DNA"/>
</dbReference>
<dbReference type="RefSeq" id="WP_045698937.1">
    <property type="nucleotide sequence ID" value="NZ_JZKH01000041.1"/>
</dbReference>
<comment type="caution">
    <text evidence="1">The sequence shown here is derived from an EMBL/GenBank/DDBJ whole genome shotgun (WGS) entry which is preliminary data.</text>
</comment>
<dbReference type="OrthoDB" id="4551929at2"/>
<reference evidence="1 2" key="1">
    <citation type="submission" date="2015-02" db="EMBL/GenBank/DDBJ databases">
        <authorList>
            <person name="Ju K.-S."/>
            <person name="Doroghazi J.R."/>
            <person name="Metcalf W."/>
        </authorList>
    </citation>
    <scope>NUCLEOTIDE SEQUENCE [LARGE SCALE GENOMIC DNA]</scope>
    <source>
        <strain evidence="1 2">ATCC 31215</strain>
    </source>
</reference>
<proteinExistence type="predicted"/>
<accession>A0A0F2TDG7</accession>
<dbReference type="AlphaFoldDB" id="A0A0F2TDG7"/>
<sequence length="95" mass="10442">MAEHFTIDLDRMRSVSRQLGECGERMGSAAKRLKDLGKGKQLGTERLDSACKGFEHHWHVGIGRTSKLAHGLREGVDAALDTYGKNEQGVTQGFT</sequence>
<gene>
    <name evidence="1" type="ORF">VM95_20500</name>
</gene>
<dbReference type="Proteomes" id="UP000033699">
    <property type="component" value="Unassembled WGS sequence"/>
</dbReference>
<organism evidence="1 2">
    <name type="scientific">Streptomyces rubellomurinus (strain ATCC 31215)</name>
    <dbReference type="NCBI Taxonomy" id="359131"/>
    <lineage>
        <taxon>Bacteria</taxon>
        <taxon>Bacillati</taxon>
        <taxon>Actinomycetota</taxon>
        <taxon>Actinomycetes</taxon>
        <taxon>Kitasatosporales</taxon>
        <taxon>Streptomycetaceae</taxon>
        <taxon>Streptomyces</taxon>
    </lineage>
</organism>
<protein>
    <submittedName>
        <fullName evidence="1">Uncharacterized protein</fullName>
    </submittedName>
</protein>
<name>A0A0F2TDG7_STRR3</name>
<dbReference type="PATRIC" id="fig|359131.3.peg.4944"/>
<evidence type="ECO:0000313" key="1">
    <source>
        <dbReference type="EMBL" id="KJS60551.1"/>
    </source>
</evidence>
<evidence type="ECO:0000313" key="2">
    <source>
        <dbReference type="Proteomes" id="UP000033699"/>
    </source>
</evidence>
<keyword evidence="2" id="KW-1185">Reference proteome</keyword>